<protein>
    <submittedName>
        <fullName evidence="2">Sugar phosphate isomerase/epimerase</fullName>
    </submittedName>
</protein>
<proteinExistence type="predicted"/>
<dbReference type="InterPro" id="IPR036237">
    <property type="entry name" value="Xyl_isomerase-like_sf"/>
</dbReference>
<dbReference type="InterPro" id="IPR013022">
    <property type="entry name" value="Xyl_isomerase-like_TIM-brl"/>
</dbReference>
<sequence length="260" mass="28963">MKRAASNIGWTGQEDEQVWQLMHQLGYTGIEIAPTRIVPQNPYSCPAAAALFAGVMQQKYGLEVVSMQSIWYGQQGNIFDAQQAKELEDYTRSAIEFGASCRCRNLVFGCPRNRTMPEGADPQMGRDFLSRIGWMAAQRQMVIGLEANPPIYGTNFITTTQEAFDMVKEVDSPGLGVTLDVGTMIAQQERPHSFAKDLEYVSHVHISEPYLAPIEPRALHKELAMMLKAVGYKGYVSLEMKAAGLAELERSLTYLAEVFN</sequence>
<dbReference type="PANTHER" id="PTHR12110">
    <property type="entry name" value="HYDROXYPYRUVATE ISOMERASE"/>
    <property type="match status" value="1"/>
</dbReference>
<feature type="domain" description="Xylose isomerase-like TIM barrel" evidence="1">
    <location>
        <begin position="20"/>
        <end position="252"/>
    </location>
</feature>
<evidence type="ECO:0000313" key="3">
    <source>
        <dbReference type="Proteomes" id="UP000713596"/>
    </source>
</evidence>
<dbReference type="SUPFAM" id="SSF51658">
    <property type="entry name" value="Xylose isomerase-like"/>
    <property type="match status" value="1"/>
</dbReference>
<dbReference type="AlphaFoldDB" id="A0A948WSS1"/>
<organism evidence="2 3">
    <name type="scientific">Candidatus Allofournierella pullistercoris</name>
    <dbReference type="NCBI Taxonomy" id="2838597"/>
    <lineage>
        <taxon>Bacteria</taxon>
        <taxon>Bacillati</taxon>
        <taxon>Bacillota</taxon>
        <taxon>Clostridia</taxon>
        <taxon>Eubacteriales</taxon>
        <taxon>Oscillospiraceae</taxon>
        <taxon>Allofournierella</taxon>
    </lineage>
</organism>
<dbReference type="Gene3D" id="3.20.20.150">
    <property type="entry name" value="Divalent-metal-dependent TIM barrel enzymes"/>
    <property type="match status" value="1"/>
</dbReference>
<reference evidence="2" key="2">
    <citation type="submission" date="2021-04" db="EMBL/GenBank/DDBJ databases">
        <authorList>
            <person name="Gilroy R."/>
        </authorList>
    </citation>
    <scope>NUCLEOTIDE SEQUENCE</scope>
    <source>
        <strain evidence="2">B5_2728</strain>
    </source>
</reference>
<accession>A0A948WSS1</accession>
<dbReference type="GO" id="GO:0016853">
    <property type="term" value="F:isomerase activity"/>
    <property type="evidence" value="ECO:0007669"/>
    <property type="project" value="UniProtKB-KW"/>
</dbReference>
<comment type="caution">
    <text evidence="2">The sequence shown here is derived from an EMBL/GenBank/DDBJ whole genome shotgun (WGS) entry which is preliminary data.</text>
</comment>
<name>A0A948WSS1_9FIRM</name>
<dbReference type="PANTHER" id="PTHR12110:SF53">
    <property type="entry name" value="BLR5974 PROTEIN"/>
    <property type="match status" value="1"/>
</dbReference>
<gene>
    <name evidence="2" type="ORF">H9882_05910</name>
</gene>
<dbReference type="EMBL" id="JAHLFP010000048">
    <property type="protein sequence ID" value="MBU3806411.1"/>
    <property type="molecule type" value="Genomic_DNA"/>
</dbReference>
<dbReference type="Proteomes" id="UP000713596">
    <property type="component" value="Unassembled WGS sequence"/>
</dbReference>
<dbReference type="Pfam" id="PF01261">
    <property type="entry name" value="AP_endonuc_2"/>
    <property type="match status" value="1"/>
</dbReference>
<evidence type="ECO:0000259" key="1">
    <source>
        <dbReference type="Pfam" id="PF01261"/>
    </source>
</evidence>
<dbReference type="InterPro" id="IPR050312">
    <property type="entry name" value="IolE/XylAMocC-like"/>
</dbReference>
<keyword evidence="2" id="KW-0413">Isomerase</keyword>
<evidence type="ECO:0000313" key="2">
    <source>
        <dbReference type="EMBL" id="MBU3806411.1"/>
    </source>
</evidence>
<reference evidence="2" key="1">
    <citation type="journal article" date="2021" name="PeerJ">
        <title>Extensive microbial diversity within the chicken gut microbiome revealed by metagenomics and culture.</title>
        <authorList>
            <person name="Gilroy R."/>
            <person name="Ravi A."/>
            <person name="Getino M."/>
            <person name="Pursley I."/>
            <person name="Horton D.L."/>
            <person name="Alikhan N.F."/>
            <person name="Baker D."/>
            <person name="Gharbi K."/>
            <person name="Hall N."/>
            <person name="Watson M."/>
            <person name="Adriaenssens E.M."/>
            <person name="Foster-Nyarko E."/>
            <person name="Jarju S."/>
            <person name="Secka A."/>
            <person name="Antonio M."/>
            <person name="Oren A."/>
            <person name="Chaudhuri R.R."/>
            <person name="La Ragione R."/>
            <person name="Hildebrand F."/>
            <person name="Pallen M.J."/>
        </authorList>
    </citation>
    <scope>NUCLEOTIDE SEQUENCE</scope>
    <source>
        <strain evidence="2">B5_2728</strain>
    </source>
</reference>